<feature type="compositionally biased region" description="Basic and acidic residues" evidence="7">
    <location>
        <begin position="557"/>
        <end position="571"/>
    </location>
</feature>
<keyword evidence="5 8" id="KW-0472">Membrane</keyword>
<dbReference type="PANTHER" id="PTHR46140">
    <property type="entry name" value="VACUOLAR TRANSPORTER CHAPERONE 1-RELATED"/>
    <property type="match status" value="1"/>
</dbReference>
<keyword evidence="3 8" id="KW-0812">Transmembrane</keyword>
<dbReference type="FunFam" id="3.20.100.30:FF:000002">
    <property type="entry name" value="Vacuolar transporter chaperone"/>
    <property type="match status" value="1"/>
</dbReference>
<dbReference type="GO" id="GO:0033254">
    <property type="term" value="C:vacuolar transporter chaperone complex"/>
    <property type="evidence" value="ECO:0007669"/>
    <property type="project" value="TreeGrafter"/>
</dbReference>
<evidence type="ECO:0000256" key="3">
    <source>
        <dbReference type="ARBA" id="ARBA00022692"/>
    </source>
</evidence>
<dbReference type="EMBL" id="SKBN01000034">
    <property type="protein sequence ID" value="TGJ86066.1"/>
    <property type="molecule type" value="Genomic_DNA"/>
</dbReference>
<dbReference type="InterPro" id="IPR018966">
    <property type="entry name" value="VTC_domain"/>
</dbReference>
<feature type="region of interest" description="Disordered" evidence="7">
    <location>
        <begin position="538"/>
        <end position="595"/>
    </location>
</feature>
<feature type="compositionally biased region" description="Basic and acidic residues" evidence="7">
    <location>
        <begin position="787"/>
        <end position="801"/>
    </location>
</feature>
<feature type="coiled-coil region" evidence="6">
    <location>
        <begin position="95"/>
        <end position="122"/>
    </location>
</feature>
<keyword evidence="11" id="KW-1185">Reference proteome</keyword>
<protein>
    <recommendedName>
        <fullName evidence="9">SPX domain-containing protein</fullName>
    </recommendedName>
</protein>
<feature type="region of interest" description="Disordered" evidence="7">
    <location>
        <begin position="1371"/>
        <end position="1400"/>
    </location>
</feature>
<dbReference type="GO" id="GO:0000329">
    <property type="term" value="C:fungal-type vacuole membrane"/>
    <property type="evidence" value="ECO:0007669"/>
    <property type="project" value="TreeGrafter"/>
</dbReference>
<reference evidence="10 11" key="1">
    <citation type="submission" date="2019-03" db="EMBL/GenBank/DDBJ databases">
        <title>Draft genome sequence of Xylaria hypoxylon DSM 108379, a ubiquitous saprotrophic-parasitic fungi on hardwood.</title>
        <authorList>
            <person name="Buettner E."/>
            <person name="Leonhardt S."/>
            <person name="Gebauer A.M."/>
            <person name="Liers C."/>
            <person name="Hofrichter M."/>
            <person name="Kellner H."/>
        </authorList>
    </citation>
    <scope>NUCLEOTIDE SEQUENCE [LARGE SCALE GENOMIC DNA]</scope>
    <source>
        <strain evidence="10 11">DSM 108379</strain>
    </source>
</reference>
<organism evidence="10 11">
    <name type="scientific">Xylaria hypoxylon</name>
    <dbReference type="NCBI Taxonomy" id="37992"/>
    <lineage>
        <taxon>Eukaryota</taxon>
        <taxon>Fungi</taxon>
        <taxon>Dikarya</taxon>
        <taxon>Ascomycota</taxon>
        <taxon>Pezizomycotina</taxon>
        <taxon>Sordariomycetes</taxon>
        <taxon>Xylariomycetidae</taxon>
        <taxon>Xylariales</taxon>
        <taxon>Xylariaceae</taxon>
        <taxon>Xylaria</taxon>
    </lineage>
</organism>
<evidence type="ECO:0000256" key="6">
    <source>
        <dbReference type="SAM" id="Coils"/>
    </source>
</evidence>
<dbReference type="Gene3D" id="3.20.100.30">
    <property type="entry name" value="VTC, catalytic tunnel domain"/>
    <property type="match status" value="1"/>
</dbReference>
<evidence type="ECO:0000313" key="10">
    <source>
        <dbReference type="EMBL" id="TGJ86066.1"/>
    </source>
</evidence>
<evidence type="ECO:0000256" key="5">
    <source>
        <dbReference type="ARBA" id="ARBA00023136"/>
    </source>
</evidence>
<evidence type="ECO:0000256" key="1">
    <source>
        <dbReference type="ARBA" id="ARBA00004128"/>
    </source>
</evidence>
<evidence type="ECO:0000256" key="8">
    <source>
        <dbReference type="SAM" id="Phobius"/>
    </source>
</evidence>
<dbReference type="Pfam" id="PF09359">
    <property type="entry name" value="VTC"/>
    <property type="match status" value="1"/>
</dbReference>
<dbReference type="InterPro" id="IPR004331">
    <property type="entry name" value="SPX_dom"/>
</dbReference>
<dbReference type="CDD" id="cd14480">
    <property type="entry name" value="SPX_VTC2_like"/>
    <property type="match status" value="1"/>
</dbReference>
<dbReference type="Pfam" id="PF02656">
    <property type="entry name" value="DUF202"/>
    <property type="match status" value="1"/>
</dbReference>
<evidence type="ECO:0000256" key="4">
    <source>
        <dbReference type="ARBA" id="ARBA00022989"/>
    </source>
</evidence>
<dbReference type="GO" id="GO:0006799">
    <property type="term" value="P:polyphosphate biosynthetic process"/>
    <property type="evidence" value="ECO:0007669"/>
    <property type="project" value="UniProtKB-ARBA"/>
</dbReference>
<evidence type="ECO:0000256" key="2">
    <source>
        <dbReference type="ARBA" id="ARBA00022554"/>
    </source>
</evidence>
<feature type="transmembrane region" description="Helical" evidence="8">
    <location>
        <begin position="719"/>
        <end position="737"/>
    </location>
</feature>
<feature type="domain" description="SPX" evidence="9">
    <location>
        <begin position="1"/>
        <end position="151"/>
    </location>
</feature>
<dbReference type="InterPro" id="IPR003807">
    <property type="entry name" value="DUF202"/>
</dbReference>
<dbReference type="Proteomes" id="UP000297716">
    <property type="component" value="Unassembled WGS sequence"/>
</dbReference>
<proteinExistence type="predicted"/>
<sequence length="1478" mass="168280">MRFGKTLRESIYPPWKGEYIDYSKLKSLLRENTSEDDDVPWASEDENRFCDEIFNVQLDKVSQFQAKTASSLQQRADAAFEKLRSLAPSDDKPKSDGTNLRLEELRAELDAIVNEVTRLKKYSSLNYTGFLKIVKKHDRKRGGRYKVRPMMRVSLSEHGLNSEQGYSPLLNKLSLMYYAISQALDEDKQQQQPLDLEYPEEVHNGERYTAHKFWVHPDNLLEVKTAILRHLPALVYSQQSAKELDGNQDPKITSLYFDNSKFDLYSRKVNRQTDASSVRLRWYGQLNESPDIVLEQKIIYEDGTSEEKKFNIKDKYIKQYLDGEYKMEKSIQKMERQGQQNGSIDLFKATAEDIQNFIVANKLEPVMRANYTRTAFQKPADDRVRISIDTDIVFIREDTLDHDRPCRDPAEWHRTDIDNNKMTYPFRNINQSEASRFPYALLEIKSKEEEGRKRPRWIDDLIASHLVYATPRFSKFVHGVASLLEDYVNNLPLWLSDLETDIRKDPQQAHEKEEQRRARQAEDAQAIDSLLGTSAMRNSYKPAASSPVAKSYLSERAASEARTTRPVDESSGRTGEADDEYGDGESPGPKRNYGTLTSVFPGFSLSRYGRSKRQRNQLPVGVTKPEVWLKNAGPLQIEPKVWLANERTFLKWQHICVLLATLALGLYTAAGENLVAERMGIAYIVIAILAGLWGNLMLHRRRAMILERSGTDFDNMIGPLAISVALMVALILNFVFAPQQCPVKRQAGGALTETSQEQEGSPRRTSDGDLLSRQRSDITGTRRRPRRPDPRDSKGKGREQLNGHVYEQMPLTEWPPSGISVDEELTLGQAMELISRGVPTHKGHKRPIAHASDHYYGLYATTAGNHGEESDFVNQHNAMTQLMTLRVQGSGPPTYPWETLEQPSFSFGVGARPGTITLNSWVSRSSVMPPMIALRDPGMAPREVELTQVFKRLKDLETGLEDDDQELMYQQLYTQFLRDPEKTSGLHKRMEQQIMDLVMCLSGIDWIDFTNPKNQVVTKFIYDTSPENHDQYLKFFYQLLLSLELELRINSRLHTDWAKERLMGQIPPKIQWNLALARRWRDNIRIEEYGATAEQVRLRFKLRKRQTKMLKRFAQMMKWSNLAETLDVLKERDAEGSLLTVSSHAMAFFSGLVLPGPTFPFLMMNSLIDIDPDKVTDHLALLTHLNPNCGFQYRNSYTYWTSTSIVGKVLAPTCLEVAGWVGPARPSSDLGRSQIARIRSRRLRQRMSLEDAATMSERCDPLGPAAEVYPVKEYELLTPDSDDIVDTVRIEMLNLKPLTDVQETGPGWFDASIQFAISGVSWPLRLSYDVCFIHAWPCSDGPHPLFFDYVHRTVRADEVVEVTDWVRPQLQPTNGSGSLKERSAVSTPVGGSGSNSQQHQLSHKHIPQEGDDAERVLVVEAFGVKDNEVLVRAWCSHWGLSAVVADIGKTCMACAIREAYAATLTVVILIEEQPDGMD</sequence>
<keyword evidence="4 8" id="KW-1133">Transmembrane helix</keyword>
<evidence type="ECO:0000313" key="11">
    <source>
        <dbReference type="Proteomes" id="UP000297716"/>
    </source>
</evidence>
<comment type="subcellular location">
    <subcellularLocation>
        <location evidence="1">Vacuole membrane</location>
        <topology evidence="1">Multi-pass membrane protein</topology>
    </subcellularLocation>
</comment>
<feature type="transmembrane region" description="Helical" evidence="8">
    <location>
        <begin position="681"/>
        <end position="698"/>
    </location>
</feature>
<evidence type="ECO:0000256" key="7">
    <source>
        <dbReference type="SAM" id="MobiDB-lite"/>
    </source>
</evidence>
<feature type="compositionally biased region" description="Basic and acidic residues" evidence="7">
    <location>
        <begin position="760"/>
        <end position="776"/>
    </location>
</feature>
<dbReference type="InterPro" id="IPR042267">
    <property type="entry name" value="VTC_sf"/>
</dbReference>
<dbReference type="OrthoDB" id="6493944at2759"/>
<dbReference type="PROSITE" id="PS51382">
    <property type="entry name" value="SPX"/>
    <property type="match status" value="1"/>
</dbReference>
<dbReference type="STRING" id="37992.A0A4Z0Z9E5"/>
<feature type="region of interest" description="Disordered" evidence="7">
    <location>
        <begin position="747"/>
        <end position="804"/>
    </location>
</feature>
<comment type="caution">
    <text evidence="10">The sequence shown here is derived from an EMBL/GenBank/DDBJ whole genome shotgun (WGS) entry which is preliminary data.</text>
</comment>
<keyword evidence="6" id="KW-0175">Coiled coil</keyword>
<name>A0A4Z0Z9E5_9PEZI</name>
<evidence type="ECO:0000259" key="9">
    <source>
        <dbReference type="PROSITE" id="PS51382"/>
    </source>
</evidence>
<dbReference type="InterPro" id="IPR051572">
    <property type="entry name" value="VTC_Complex_Subunit"/>
</dbReference>
<keyword evidence="2" id="KW-0926">Vacuole</keyword>
<accession>A0A4Z0Z9E5</accession>
<gene>
    <name evidence="10" type="ORF">E0Z10_g2687</name>
</gene>
<dbReference type="PANTHER" id="PTHR46140:SF2">
    <property type="entry name" value="VACUOLAR TRANSPORTER CHAPERONE 3 COMPLEX SUBUNIT 3-RELATED"/>
    <property type="match status" value="1"/>
</dbReference>